<dbReference type="GO" id="GO:0005829">
    <property type="term" value="C:cytosol"/>
    <property type="evidence" value="ECO:0007669"/>
    <property type="project" value="TreeGrafter"/>
</dbReference>
<evidence type="ECO:0000313" key="2">
    <source>
        <dbReference type="EMBL" id="NKX93925.1"/>
    </source>
</evidence>
<evidence type="ECO:0000259" key="1">
    <source>
        <dbReference type="SMART" id="SM00955"/>
    </source>
</evidence>
<dbReference type="GO" id="GO:0006402">
    <property type="term" value="P:mRNA catabolic process"/>
    <property type="evidence" value="ECO:0007669"/>
    <property type="project" value="TreeGrafter"/>
</dbReference>
<keyword evidence="3" id="KW-1185">Reference proteome</keyword>
<comment type="caution">
    <text evidence="2">The sequence shown here is derived from an EMBL/GenBank/DDBJ whole genome shotgun (WGS) entry which is preliminary data.</text>
</comment>
<dbReference type="Proteomes" id="UP000774283">
    <property type="component" value="Unassembled WGS sequence"/>
</dbReference>
<dbReference type="PANTHER" id="PTHR23355:SF9">
    <property type="entry name" value="DIS3-LIKE EXONUCLEASE 2"/>
    <property type="match status" value="1"/>
</dbReference>
<gene>
    <name evidence="2" type="ORF">HF995_11695</name>
</gene>
<dbReference type="EMBL" id="JAAXOW010000004">
    <property type="protein sequence ID" value="NKX93925.1"/>
    <property type="molecule type" value="Genomic_DNA"/>
</dbReference>
<dbReference type="Pfam" id="PF00773">
    <property type="entry name" value="RNB"/>
    <property type="match status" value="1"/>
</dbReference>
<organism evidence="2 3">
    <name type="scientific">Sanguibacter hominis ATCC BAA-789</name>
    <dbReference type="NCBI Taxonomy" id="1312740"/>
    <lineage>
        <taxon>Bacteria</taxon>
        <taxon>Bacillati</taxon>
        <taxon>Actinomycetota</taxon>
        <taxon>Actinomycetes</taxon>
        <taxon>Micrococcales</taxon>
        <taxon>Sanguibacteraceae</taxon>
        <taxon>Sanguibacter</taxon>
    </lineage>
</organism>
<reference evidence="2 3" key="1">
    <citation type="submission" date="2020-04" db="EMBL/GenBank/DDBJ databases">
        <title>MicrobeNet Type strains.</title>
        <authorList>
            <person name="Nicholson A.C."/>
        </authorList>
    </citation>
    <scope>NUCLEOTIDE SEQUENCE [LARGE SCALE GENOMIC DNA]</scope>
    <source>
        <strain evidence="2 3">ATCC BAA-789</strain>
    </source>
</reference>
<protein>
    <submittedName>
        <fullName evidence="2">RNB domain-containing ribonuclease</fullName>
    </submittedName>
</protein>
<dbReference type="InterPro" id="IPR001900">
    <property type="entry name" value="RNase_II/R"/>
</dbReference>
<dbReference type="AlphaFoldDB" id="A0A9X5FCW7"/>
<dbReference type="Pfam" id="PF18614">
    <property type="entry name" value="RNase_II_C_S1"/>
    <property type="match status" value="1"/>
</dbReference>
<dbReference type="InterPro" id="IPR012340">
    <property type="entry name" value="NA-bd_OB-fold"/>
</dbReference>
<dbReference type="InterPro" id="IPR050180">
    <property type="entry name" value="RNR_Ribonuclease"/>
</dbReference>
<proteinExistence type="predicted"/>
<dbReference type="InterPro" id="IPR040596">
    <property type="entry name" value="RNase_II_C_S1"/>
</dbReference>
<dbReference type="SMART" id="SM00955">
    <property type="entry name" value="RNB"/>
    <property type="match status" value="1"/>
</dbReference>
<dbReference type="GO" id="GO:0004540">
    <property type="term" value="F:RNA nuclease activity"/>
    <property type="evidence" value="ECO:0007669"/>
    <property type="project" value="InterPro"/>
</dbReference>
<sequence>MRLEPSPSPTLADRFEQLRIDLGIEVQFPADALAEAEAAAARVAAELAAPPGDVLDARDVALVTIDPPGSMDLDQAVHIERDGSGFRVRYAIADVAQAVTPGGALDRVTRERGTTVYGPATRLPLHPPVLSEGVLSLLPDVDRFAYLWDVRLDERGEQVDAQVRRAVVRSRARLSYAGAQAAIDDGSATDVLLLLREVGVLRLDRERDRGGVSLDVPEQQAVVDGAGVHLEFREVLPVEAWNAQISLLTGMAAARMMVAAGVGILRTLPPADPRDLERLRRAAVALGIEWPASLAYADLLDRLDARTPAHAAFMNEATSLFRGADYRVLDAEAGHPLPADPADAQHAAIAARYAHVTAPLRRLVDRYGLEVCAAVSAGEPVPAWVREGLAGLPEIMSSTGQRAAAFERGCVDAVEAAVLRGREGEVFDGVVVDTNGSRGRGTVMIAEPAVRAKVSSPGADLELGSRVRVRLAHAEVGDGKVGFELAEEPAAAGGGVTRAR</sequence>
<dbReference type="PANTHER" id="PTHR23355">
    <property type="entry name" value="RIBONUCLEASE"/>
    <property type="match status" value="1"/>
</dbReference>
<dbReference type="GO" id="GO:0003723">
    <property type="term" value="F:RNA binding"/>
    <property type="evidence" value="ECO:0007669"/>
    <property type="project" value="InterPro"/>
</dbReference>
<dbReference type="SUPFAM" id="SSF50249">
    <property type="entry name" value="Nucleic acid-binding proteins"/>
    <property type="match status" value="1"/>
</dbReference>
<accession>A0A9X5FCW7</accession>
<feature type="domain" description="RNB" evidence="1">
    <location>
        <begin position="54"/>
        <end position="378"/>
    </location>
</feature>
<name>A0A9X5FCW7_9MICO</name>
<evidence type="ECO:0000313" key="3">
    <source>
        <dbReference type="Proteomes" id="UP000774283"/>
    </source>
</evidence>